<evidence type="ECO:0000256" key="14">
    <source>
        <dbReference type="ARBA" id="ARBA00023180"/>
    </source>
</evidence>
<keyword evidence="9" id="KW-0378">Hydrolase</keyword>
<dbReference type="Gene3D" id="1.10.150.900">
    <property type="match status" value="1"/>
</dbReference>
<dbReference type="EMBL" id="LT598455">
    <property type="protein sequence ID" value="SCU87458.1"/>
    <property type="molecule type" value="Genomic_DNA"/>
</dbReference>
<dbReference type="GO" id="GO:0004181">
    <property type="term" value="F:metallocarboxypeptidase activity"/>
    <property type="evidence" value="ECO:0007669"/>
    <property type="project" value="InterPro"/>
</dbReference>
<dbReference type="STRING" id="1266660.A0A1G4JBV0"/>
<comment type="cofactor">
    <cofactor evidence="1">
        <name>Zn(2+)</name>
        <dbReference type="ChEBI" id="CHEBI:29105"/>
    </cofactor>
</comment>
<feature type="binding site" evidence="16">
    <location>
        <position position="199"/>
    </location>
    <ligand>
        <name>Zn(2+)</name>
        <dbReference type="ChEBI" id="CHEBI:29105"/>
        <label>1</label>
    </ligand>
</feature>
<evidence type="ECO:0000256" key="16">
    <source>
        <dbReference type="PIRSR" id="PIRSR037217-2"/>
    </source>
</evidence>
<evidence type="ECO:0000256" key="9">
    <source>
        <dbReference type="ARBA" id="ARBA00022801"/>
    </source>
</evidence>
<keyword evidence="14" id="KW-0325">Glycoprotein</keyword>
<feature type="active site" evidence="15">
    <location>
        <position position="164"/>
    </location>
</feature>
<name>A0A1G4JBV0_9SACH</name>
<evidence type="ECO:0000313" key="19">
    <source>
        <dbReference type="Proteomes" id="UP000190274"/>
    </source>
</evidence>
<evidence type="ECO:0000259" key="17">
    <source>
        <dbReference type="Pfam" id="PF07687"/>
    </source>
</evidence>
<protein>
    <submittedName>
        <fullName evidence="18">LADA_0E04126g1_1</fullName>
    </submittedName>
</protein>
<evidence type="ECO:0000256" key="10">
    <source>
        <dbReference type="ARBA" id="ARBA00022833"/>
    </source>
</evidence>
<dbReference type="PROSITE" id="PS00759">
    <property type="entry name" value="ARGE_DAPE_CPG2_2"/>
    <property type="match status" value="1"/>
</dbReference>
<dbReference type="Pfam" id="PF01546">
    <property type="entry name" value="Peptidase_M20"/>
    <property type="match status" value="1"/>
</dbReference>
<dbReference type="GO" id="GO:0051603">
    <property type="term" value="P:proteolysis involved in protein catabolic process"/>
    <property type="evidence" value="ECO:0007669"/>
    <property type="project" value="EnsemblFungi"/>
</dbReference>
<evidence type="ECO:0000256" key="12">
    <source>
        <dbReference type="ARBA" id="ARBA00022989"/>
    </source>
</evidence>
<accession>A0A1G4JBV0</accession>
<dbReference type="CDD" id="cd05674">
    <property type="entry name" value="M20_yscS"/>
    <property type="match status" value="1"/>
</dbReference>
<reference evidence="19" key="1">
    <citation type="submission" date="2016-03" db="EMBL/GenBank/DDBJ databases">
        <authorList>
            <person name="Devillers H."/>
        </authorList>
    </citation>
    <scope>NUCLEOTIDE SEQUENCE [LARGE SCALE GENOMIC DNA]</scope>
</reference>
<dbReference type="Gene3D" id="3.30.70.360">
    <property type="match status" value="1"/>
</dbReference>
<evidence type="ECO:0000256" key="2">
    <source>
        <dbReference type="ARBA" id="ARBA00004167"/>
    </source>
</evidence>
<dbReference type="InterPro" id="IPR047177">
    <property type="entry name" value="Pept_M20A"/>
</dbReference>
<keyword evidence="10 16" id="KW-0862">Zinc</keyword>
<dbReference type="InterPro" id="IPR036264">
    <property type="entry name" value="Bact_exopeptidase_dim_dom"/>
</dbReference>
<evidence type="ECO:0000313" key="18">
    <source>
        <dbReference type="EMBL" id="SCU87458.1"/>
    </source>
</evidence>
<keyword evidence="19" id="KW-1185">Reference proteome</keyword>
<evidence type="ECO:0000256" key="1">
    <source>
        <dbReference type="ARBA" id="ARBA00001947"/>
    </source>
</evidence>
<dbReference type="GO" id="GO:0000328">
    <property type="term" value="C:fungal-type vacuole lumen"/>
    <property type="evidence" value="ECO:0007669"/>
    <property type="project" value="EnsemblFungi"/>
</dbReference>
<dbReference type="Proteomes" id="UP000190274">
    <property type="component" value="Chromosome E"/>
</dbReference>
<dbReference type="PANTHER" id="PTHR45962:SF1">
    <property type="entry name" value="N-FATTY-ACYL-AMINO ACID SYNTHASE_HYDROLASE PM20D1"/>
    <property type="match status" value="1"/>
</dbReference>
<keyword evidence="4" id="KW-1017">Isopeptide bond</keyword>
<dbReference type="GO" id="GO:0016020">
    <property type="term" value="C:membrane"/>
    <property type="evidence" value="ECO:0007669"/>
    <property type="project" value="UniProtKB-SubCell"/>
</dbReference>
<dbReference type="AlphaFoldDB" id="A0A1G4JBV0"/>
<keyword evidence="7" id="KW-0812">Transmembrane</keyword>
<evidence type="ECO:0000256" key="5">
    <source>
        <dbReference type="ARBA" id="ARBA00022645"/>
    </source>
</evidence>
<keyword evidence="6" id="KW-0645">Protease</keyword>
<dbReference type="PANTHER" id="PTHR45962">
    <property type="entry name" value="N-FATTY-ACYL-AMINO ACID SYNTHASE/HYDROLASE PM20D1"/>
    <property type="match status" value="1"/>
</dbReference>
<keyword evidence="12" id="KW-1133">Transmembrane helix</keyword>
<evidence type="ECO:0000256" key="15">
    <source>
        <dbReference type="PIRSR" id="PIRSR037217-1"/>
    </source>
</evidence>
<feature type="active site" description="Proton acceptor" evidence="15">
    <location>
        <position position="233"/>
    </location>
</feature>
<feature type="binding site" evidence="16">
    <location>
        <position position="234"/>
    </location>
    <ligand>
        <name>Zn(2+)</name>
        <dbReference type="ChEBI" id="CHEBI:29105"/>
        <label>1</label>
    </ligand>
</feature>
<dbReference type="InterPro" id="IPR001261">
    <property type="entry name" value="ArgE/DapE_CS"/>
</dbReference>
<comment type="similarity">
    <text evidence="3">Belongs to the peptidase M20A family.</text>
</comment>
<sequence length="572" mass="63464">MGLRSDYQSLSGSSGPWTQSKLKKSLLLGASTLALGSLVWKSGSNMASTFEVRSESCGKIDAVAPNFNKSVDLIFNDPSFRHESLLKLSGALQIPTEIQDTNPLPEDDLDYYKEFFKFHEYLVETFPLVHKHLQLEKVNHVGLLYTWKGSDESLKPLMLTAHQDVVPVHPATVGDWTYPPFSGYYDNTTGFVWGRGATDCKNLLIGEMEAVEQLLKDGYKPKRSVVIALGFDEESSGVLGAKYLGEFLYNRYGDNGIYAIVDEGGGVVPIAEDVYVAAPITGEKGYVDVEITVHGVGGHSSVPPDHTTIGVAANLIKLIESNPFEPTFTPKNPFYGLLTCTAEHNDKLPSDAKRAILEAPFDSKQKQKMINMLSAERSTRELLRTSQAIDIIKGGIKANALPEVTSFLVNHRIDINSSVNKTLERDVDLVKQVAHQFGYGVTFNNQKIIPSTELGYIEVTAKKGLEPAPISPVEGSDVWDLFAGTIQNVFENGHFKENPEVEFYVTQALISGNTDTKYYWRLTENIYRFMGMVIEEDTMRTIHSVNEHIPMSAHLSTVAFVYEYIVNVNEKA</sequence>
<feature type="binding site" evidence="16">
    <location>
        <position position="543"/>
    </location>
    <ligand>
        <name>Zn(2+)</name>
        <dbReference type="ChEBI" id="CHEBI:29105"/>
        <label>1</label>
    </ligand>
</feature>
<proteinExistence type="inferred from homology"/>
<evidence type="ECO:0000256" key="6">
    <source>
        <dbReference type="ARBA" id="ARBA00022670"/>
    </source>
</evidence>
<dbReference type="FunFam" id="3.40.630.10:FF:000098">
    <property type="entry name" value="Gly-Xaa carboxypeptidase"/>
    <property type="match status" value="1"/>
</dbReference>
<keyword evidence="5" id="KW-0121">Carboxypeptidase</keyword>
<feature type="binding site" evidence="16">
    <location>
        <position position="199"/>
    </location>
    <ligand>
        <name>Zn(2+)</name>
        <dbReference type="ChEBI" id="CHEBI:29105"/>
        <label>2</label>
    </ligand>
</feature>
<dbReference type="InterPro" id="IPR011650">
    <property type="entry name" value="Peptidase_M20_dimer"/>
</dbReference>
<dbReference type="InterPro" id="IPR017141">
    <property type="entry name" value="Pept_M20_carboxypep"/>
</dbReference>
<dbReference type="SUPFAM" id="SSF53187">
    <property type="entry name" value="Zn-dependent exopeptidases"/>
    <property type="match status" value="1"/>
</dbReference>
<dbReference type="Pfam" id="PF07687">
    <property type="entry name" value="M20_dimer"/>
    <property type="match status" value="1"/>
</dbReference>
<feature type="binding site" evidence="16">
    <location>
        <position position="162"/>
    </location>
    <ligand>
        <name>Zn(2+)</name>
        <dbReference type="ChEBI" id="CHEBI:29105"/>
        <label>2</label>
    </ligand>
</feature>
<evidence type="ECO:0000256" key="7">
    <source>
        <dbReference type="ARBA" id="ARBA00022692"/>
    </source>
</evidence>
<keyword evidence="8 16" id="KW-0479">Metal-binding</keyword>
<dbReference type="SUPFAM" id="SSF55031">
    <property type="entry name" value="Bacterial exopeptidase dimerisation domain"/>
    <property type="match status" value="1"/>
</dbReference>
<comment type="subcellular location">
    <subcellularLocation>
        <location evidence="2">Membrane</location>
        <topology evidence="2">Single-pass membrane protein</topology>
    </subcellularLocation>
</comment>
<feature type="binding site" evidence="16">
    <location>
        <position position="262"/>
    </location>
    <ligand>
        <name>Zn(2+)</name>
        <dbReference type="ChEBI" id="CHEBI:29105"/>
        <label>2</label>
    </ligand>
</feature>
<evidence type="ECO:0000256" key="8">
    <source>
        <dbReference type="ARBA" id="ARBA00022723"/>
    </source>
</evidence>
<dbReference type="OrthoDB" id="3064516at2759"/>
<feature type="domain" description="Peptidase M20 dimerisation" evidence="17">
    <location>
        <begin position="281"/>
        <end position="434"/>
    </location>
</feature>
<evidence type="ECO:0000256" key="11">
    <source>
        <dbReference type="ARBA" id="ARBA00022843"/>
    </source>
</evidence>
<keyword evidence="11" id="KW-0832">Ubl conjugation</keyword>
<gene>
    <name evidence="18" type="ORF">LADA_0E04126G</name>
</gene>
<organism evidence="18 19">
    <name type="scientific">Lachancea dasiensis</name>
    <dbReference type="NCBI Taxonomy" id="1072105"/>
    <lineage>
        <taxon>Eukaryota</taxon>
        <taxon>Fungi</taxon>
        <taxon>Dikarya</taxon>
        <taxon>Ascomycota</taxon>
        <taxon>Saccharomycotina</taxon>
        <taxon>Saccharomycetes</taxon>
        <taxon>Saccharomycetales</taxon>
        <taxon>Saccharomycetaceae</taxon>
        <taxon>Lachancea</taxon>
    </lineage>
</organism>
<dbReference type="PIRSF" id="PIRSF037217">
    <property type="entry name" value="Carboxypeptidase_S"/>
    <property type="match status" value="1"/>
</dbReference>
<dbReference type="PROSITE" id="PS00758">
    <property type="entry name" value="ARGE_DAPE_CPG2_1"/>
    <property type="match status" value="1"/>
</dbReference>
<evidence type="ECO:0000256" key="13">
    <source>
        <dbReference type="ARBA" id="ARBA00023136"/>
    </source>
</evidence>
<dbReference type="Gene3D" id="3.40.630.10">
    <property type="entry name" value="Zn peptidases"/>
    <property type="match status" value="1"/>
</dbReference>
<keyword evidence="13" id="KW-0472">Membrane</keyword>
<evidence type="ECO:0000256" key="4">
    <source>
        <dbReference type="ARBA" id="ARBA00022499"/>
    </source>
</evidence>
<evidence type="ECO:0000256" key="3">
    <source>
        <dbReference type="ARBA" id="ARBA00006247"/>
    </source>
</evidence>
<dbReference type="GO" id="GO:0046872">
    <property type="term" value="F:metal ion binding"/>
    <property type="evidence" value="ECO:0007669"/>
    <property type="project" value="UniProtKB-KW"/>
</dbReference>
<dbReference type="InterPro" id="IPR002933">
    <property type="entry name" value="Peptidase_M20"/>
</dbReference>